<reference evidence="2" key="1">
    <citation type="journal article" date="2019" name="Int. J. Syst. Evol. Microbiol.">
        <title>The Global Catalogue of Microorganisms (GCM) 10K type strain sequencing project: providing services to taxonomists for standard genome sequencing and annotation.</title>
        <authorList>
            <consortium name="The Broad Institute Genomics Platform"/>
            <consortium name="The Broad Institute Genome Sequencing Center for Infectious Disease"/>
            <person name="Wu L."/>
            <person name="Ma J."/>
        </authorList>
    </citation>
    <scope>NUCLEOTIDE SEQUENCE [LARGE SCALE GENOMIC DNA]</scope>
    <source>
        <strain evidence="2">CCUG 64793</strain>
    </source>
</reference>
<gene>
    <name evidence="1" type="ORF">ACFQ3Q_09180</name>
</gene>
<keyword evidence="2" id="KW-1185">Reference proteome</keyword>
<dbReference type="EMBL" id="JBHTLI010000001">
    <property type="protein sequence ID" value="MFD1095920.1"/>
    <property type="molecule type" value="Genomic_DNA"/>
</dbReference>
<sequence>MKTLVLGILLLGLSSLGYAQRLDVERVMLEDVKVSTLNSDYLHAIQDDKTPLNLIGVQRLIASYDINDASFYDPENDRYEVYFKTENGNSTVYYDGKGKILKSHEYYKDVKVPIEIWKQIYKDNEGWSMIKNKYSSTYSDSELRNRKYKVFLSDGVETKKVVLNIN</sequence>
<proteinExistence type="predicted"/>
<evidence type="ECO:0008006" key="3">
    <source>
        <dbReference type="Google" id="ProtNLM"/>
    </source>
</evidence>
<dbReference type="RefSeq" id="WP_380745041.1">
    <property type="nucleotide sequence ID" value="NZ_JBHTLI010000001.1"/>
</dbReference>
<dbReference type="Proteomes" id="UP001597131">
    <property type="component" value="Unassembled WGS sequence"/>
</dbReference>
<protein>
    <recommendedName>
        <fullName evidence="3">Nicotinate-nucleotide adenylyltransferase</fullName>
    </recommendedName>
</protein>
<evidence type="ECO:0000313" key="1">
    <source>
        <dbReference type="EMBL" id="MFD1095920.1"/>
    </source>
</evidence>
<evidence type="ECO:0000313" key="2">
    <source>
        <dbReference type="Proteomes" id="UP001597131"/>
    </source>
</evidence>
<comment type="caution">
    <text evidence="1">The sequence shown here is derived from an EMBL/GenBank/DDBJ whole genome shotgun (WGS) entry which is preliminary data.</text>
</comment>
<organism evidence="1 2">
    <name type="scientific">Salegentibacter chungangensis</name>
    <dbReference type="NCBI Taxonomy" id="1335724"/>
    <lineage>
        <taxon>Bacteria</taxon>
        <taxon>Pseudomonadati</taxon>
        <taxon>Bacteroidota</taxon>
        <taxon>Flavobacteriia</taxon>
        <taxon>Flavobacteriales</taxon>
        <taxon>Flavobacteriaceae</taxon>
        <taxon>Salegentibacter</taxon>
    </lineage>
</organism>
<name>A0ABW3NSB9_9FLAO</name>
<accession>A0ABW3NSB9</accession>